<proteinExistence type="predicted"/>
<protein>
    <recommendedName>
        <fullName evidence="3">Acetyl-CoA synthetase</fullName>
    </recommendedName>
</protein>
<name>A0A202E8D8_9EURY</name>
<dbReference type="OrthoDB" id="205088at2157"/>
<sequence>MTAATVDELFTRERRERWGDRTTLVDATGREYDHHWLCTTAWKAGNFLRHSGVRNGVTVGVVGTGPLALLAFFGATLLEARTRFDPPTDLAGDDSFRALVAPVEDLESGTYDLPVGAQRIGYGDKPEQPDIHNFNGGLWSENPSFPPVSIDPETALVTDGQRSVSHSEAIAAAQHVIDDNSLERGDRIVVRTPLSDCRTVVAGVLAPLLAEGTIVLGADDADELGKYAVTTSDGDVASVPEAEHIVLEDISLA</sequence>
<dbReference type="InterPro" id="IPR042099">
    <property type="entry name" value="ANL_N_sf"/>
</dbReference>
<comment type="caution">
    <text evidence="1">The sequence shown here is derived from an EMBL/GenBank/DDBJ whole genome shotgun (WGS) entry which is preliminary data.</text>
</comment>
<accession>A0A202E8D8</accession>
<dbReference type="Gene3D" id="3.40.50.12780">
    <property type="entry name" value="N-terminal domain of ligase-like"/>
    <property type="match status" value="1"/>
</dbReference>
<evidence type="ECO:0008006" key="3">
    <source>
        <dbReference type="Google" id="ProtNLM"/>
    </source>
</evidence>
<dbReference type="RefSeq" id="WP_087714505.1">
    <property type="nucleotide sequence ID" value="NZ_MWPH01000002.1"/>
</dbReference>
<dbReference type="EMBL" id="MWPH01000002">
    <property type="protein sequence ID" value="OVE84408.1"/>
    <property type="molecule type" value="Genomic_DNA"/>
</dbReference>
<dbReference type="SUPFAM" id="SSF56801">
    <property type="entry name" value="Acetyl-CoA synthetase-like"/>
    <property type="match status" value="1"/>
</dbReference>
<gene>
    <name evidence="1" type="ORF">B2G88_08330</name>
</gene>
<organism evidence="1 2">
    <name type="scientific">Natronolimnobius baerhuensis</name>
    <dbReference type="NCBI Taxonomy" id="253108"/>
    <lineage>
        <taxon>Archaea</taxon>
        <taxon>Methanobacteriati</taxon>
        <taxon>Methanobacteriota</taxon>
        <taxon>Stenosarchaea group</taxon>
        <taxon>Halobacteria</taxon>
        <taxon>Halobacteriales</taxon>
        <taxon>Natrialbaceae</taxon>
        <taxon>Natronolimnobius</taxon>
    </lineage>
</organism>
<dbReference type="Proteomes" id="UP000196084">
    <property type="component" value="Unassembled WGS sequence"/>
</dbReference>
<evidence type="ECO:0000313" key="1">
    <source>
        <dbReference type="EMBL" id="OVE84408.1"/>
    </source>
</evidence>
<reference evidence="1 2" key="1">
    <citation type="submission" date="2017-02" db="EMBL/GenBank/DDBJ databases">
        <title>Natronthermophilus aegyptiacus gen. nov.,sp. nov., an aerobic, extremely halophilic alkalithermophilic archaeon isolated from the athalassohaline Wadi An Natrun, Egypt.</title>
        <authorList>
            <person name="Zhao B."/>
        </authorList>
    </citation>
    <scope>NUCLEOTIDE SEQUENCE [LARGE SCALE GENOMIC DNA]</scope>
    <source>
        <strain evidence="1 2">CGMCC 1.3597</strain>
    </source>
</reference>
<keyword evidence="2" id="KW-1185">Reference proteome</keyword>
<dbReference type="AlphaFoldDB" id="A0A202E8D8"/>
<evidence type="ECO:0000313" key="2">
    <source>
        <dbReference type="Proteomes" id="UP000196084"/>
    </source>
</evidence>